<sequence length="447" mass="47178">MAISLLGYTIVDSTYSAGTAGAIGANSRTDAPASFTAYPAQVPSLNGDPSIYNYRTVLGQTRVVIGQYDFVTLPLPYQVWDPATVPPWSNIATNRSWPAIKNLYSVATRGYWLYPIDYDWANIAVVNMLTAAYPQTTSYTFPAHFDAIEAAAGRGPIVPAGNQNNGVAIVANGTSIYALFTTVDDPWATPPVYQESTIVRMSVNLLTGALTYTAGDYVKVGKNASTLELSNGNLYVCAIGGGQQPSSANAETRIDIVDLSTFPAVSSVTTAVTPASSGITGDYRDISIINSNNAFVLAGHFINNFGGFTGGVYRATLANIAAGNLGTKVVDIVNAPDYFWAIAAEDVPTGGNDRLWFVRGNPVEIYSPLPVSTAATPARTFAPAALGTGTVNVNINSITLIQPSLFSALGEREGQSPKTFVPHAILAKQARSAAKALGVILPEEEKK</sequence>
<evidence type="ECO:0000313" key="2">
    <source>
        <dbReference type="Proteomes" id="UP000320776"/>
    </source>
</evidence>
<evidence type="ECO:0000313" key="1">
    <source>
        <dbReference type="EMBL" id="QDR80562.1"/>
    </source>
</evidence>
<organism evidence="1 2">
    <name type="scientific">Sporomusa termitida</name>
    <dbReference type="NCBI Taxonomy" id="2377"/>
    <lineage>
        <taxon>Bacteria</taxon>
        <taxon>Bacillati</taxon>
        <taxon>Bacillota</taxon>
        <taxon>Negativicutes</taxon>
        <taxon>Selenomonadales</taxon>
        <taxon>Sporomusaceae</taxon>
        <taxon>Sporomusa</taxon>
    </lineage>
</organism>
<dbReference type="AlphaFoldDB" id="A0A517DT86"/>
<dbReference type="EMBL" id="CP036259">
    <property type="protein sequence ID" value="QDR80562.1"/>
    <property type="molecule type" value="Genomic_DNA"/>
</dbReference>
<dbReference type="Proteomes" id="UP000320776">
    <property type="component" value="Chromosome"/>
</dbReference>
<accession>A0A517DT86</accession>
<protein>
    <submittedName>
        <fullName evidence="1">Uncharacterized protein</fullName>
    </submittedName>
</protein>
<proteinExistence type="predicted"/>
<gene>
    <name evidence="1" type="ORF">SPTER_18910</name>
</gene>
<dbReference type="OrthoDB" id="1681731at2"/>
<reference evidence="1 2" key="1">
    <citation type="submission" date="2019-02" db="EMBL/GenBank/DDBJ databases">
        <title>Closed genome of Sporomusa termitida DSM 4440.</title>
        <authorList>
            <person name="Poehlein A."/>
            <person name="Daniel R."/>
        </authorList>
    </citation>
    <scope>NUCLEOTIDE SEQUENCE [LARGE SCALE GENOMIC DNA]</scope>
    <source>
        <strain evidence="1 2">DSM 4440</strain>
    </source>
</reference>
<dbReference type="KEGG" id="sted:SPTER_18910"/>
<dbReference type="RefSeq" id="WP_144350157.1">
    <property type="nucleotide sequence ID" value="NZ_CP036259.1"/>
</dbReference>
<name>A0A517DT86_9FIRM</name>
<keyword evidence="2" id="KW-1185">Reference proteome</keyword>